<dbReference type="GO" id="GO:0050661">
    <property type="term" value="F:NADP binding"/>
    <property type="evidence" value="ECO:0007669"/>
    <property type="project" value="InterPro"/>
</dbReference>
<evidence type="ECO:0000313" key="6">
    <source>
        <dbReference type="EMBL" id="KAF1958190.1"/>
    </source>
</evidence>
<dbReference type="GO" id="GO:0004499">
    <property type="term" value="F:N,N-dimethylaniline monooxygenase activity"/>
    <property type="evidence" value="ECO:0007669"/>
    <property type="project" value="InterPro"/>
</dbReference>
<dbReference type="PANTHER" id="PTHR42877">
    <property type="entry name" value="L-ORNITHINE N(5)-MONOOXYGENASE-RELATED"/>
    <property type="match status" value="1"/>
</dbReference>
<dbReference type="SUPFAM" id="SSF51905">
    <property type="entry name" value="FAD/NAD(P)-binding domain"/>
    <property type="match status" value="2"/>
</dbReference>
<evidence type="ECO:0000313" key="7">
    <source>
        <dbReference type="Proteomes" id="UP000800035"/>
    </source>
</evidence>
<evidence type="ECO:0000256" key="1">
    <source>
        <dbReference type="ARBA" id="ARBA00010139"/>
    </source>
</evidence>
<dbReference type="Pfam" id="PF00743">
    <property type="entry name" value="FMO-like"/>
    <property type="match status" value="1"/>
</dbReference>
<feature type="chain" id="PRO_5025599160" evidence="5">
    <location>
        <begin position="17"/>
        <end position="490"/>
    </location>
</feature>
<dbReference type="EMBL" id="ML976987">
    <property type="protein sequence ID" value="KAF1958190.1"/>
    <property type="molecule type" value="Genomic_DNA"/>
</dbReference>
<evidence type="ECO:0000256" key="2">
    <source>
        <dbReference type="ARBA" id="ARBA00022630"/>
    </source>
</evidence>
<accession>A0A6A5U1N2</accession>
<keyword evidence="5" id="KW-0732">Signal</keyword>
<dbReference type="Gene3D" id="3.50.50.60">
    <property type="entry name" value="FAD/NAD(P)-binding domain"/>
    <property type="match status" value="2"/>
</dbReference>
<dbReference type="InterPro" id="IPR020946">
    <property type="entry name" value="Flavin_mOase-like"/>
</dbReference>
<evidence type="ECO:0000256" key="5">
    <source>
        <dbReference type="SAM" id="SignalP"/>
    </source>
</evidence>
<evidence type="ECO:0000256" key="3">
    <source>
        <dbReference type="ARBA" id="ARBA00022827"/>
    </source>
</evidence>
<protein>
    <submittedName>
        <fullName evidence="6">FAD/NAD(P)-binding domain-containing protein</fullName>
    </submittedName>
</protein>
<dbReference type="GO" id="GO:0050660">
    <property type="term" value="F:flavin adenine dinucleotide binding"/>
    <property type="evidence" value="ECO:0007669"/>
    <property type="project" value="InterPro"/>
</dbReference>
<keyword evidence="2" id="KW-0285">Flavoprotein</keyword>
<gene>
    <name evidence="6" type="ORF">CC80DRAFT_409069</name>
</gene>
<feature type="signal peptide" evidence="5">
    <location>
        <begin position="1"/>
        <end position="16"/>
    </location>
</feature>
<dbReference type="Pfam" id="PF13450">
    <property type="entry name" value="NAD_binding_8"/>
    <property type="match status" value="1"/>
</dbReference>
<dbReference type="AlphaFoldDB" id="A0A6A5U1N2"/>
<sequence length="490" mass="55432">MDFFIVGAGCVGLVMAAQLTRKFPSATFSILEREPSLGGTWHHNTYPGCAVALPCVTYSMSFLPCRTYRHWFPSQGEILQYLHHVASTYEIQKHLHLNTEFLHAHWNESTKSWTVVCKEIGKDKPSEQQCRFLISAMGQLVEPSYAGIQEIDKFQGRIVHCNRWDDTVDLHGKRVVVRGNGASAAQVIPSIVHQVGSLTQLIRTPQAYSKQENSRTSPLTSWLFRNVPLFLRAWRYWNWIKLESRFSQFQRSARGEATRKGNVELCHEFTKEKAPRKYWDLLLPDYGKECKRIIGDFGYLASLHAANSTLLQDAVVRCNSSGVVAESGAHYAADVIIFATGYNTQFHHLNIIGSDNLSLSSKWNSPSPSTLPHYQTTAVAGFPNFFMLYGPNAAPPNMSAIYCFENYVDLILGVVRPILDKGGGLVEVREEAEREFMGSVIEALGEGVWGSCVVEAAEGRRRGSVYLYPWGNLRMFWETRWLDEKAWVYD</sequence>
<name>A0A6A5U1N2_9PLEO</name>
<dbReference type="Proteomes" id="UP000800035">
    <property type="component" value="Unassembled WGS sequence"/>
</dbReference>
<keyword evidence="7" id="KW-1185">Reference proteome</keyword>
<comment type="similarity">
    <text evidence="1">Belongs to the FAD-binding monooxygenase family.</text>
</comment>
<dbReference type="InterPro" id="IPR036188">
    <property type="entry name" value="FAD/NAD-bd_sf"/>
</dbReference>
<dbReference type="PANTHER" id="PTHR42877:SF5">
    <property type="entry name" value="L-ORNITHINE N(5)-MONOOXYGENASE-RELATED"/>
    <property type="match status" value="1"/>
</dbReference>
<keyword evidence="4" id="KW-0560">Oxidoreductase</keyword>
<proteinExistence type="inferred from homology"/>
<organism evidence="6 7">
    <name type="scientific">Byssothecium circinans</name>
    <dbReference type="NCBI Taxonomy" id="147558"/>
    <lineage>
        <taxon>Eukaryota</taxon>
        <taxon>Fungi</taxon>
        <taxon>Dikarya</taxon>
        <taxon>Ascomycota</taxon>
        <taxon>Pezizomycotina</taxon>
        <taxon>Dothideomycetes</taxon>
        <taxon>Pleosporomycetidae</taxon>
        <taxon>Pleosporales</taxon>
        <taxon>Massarineae</taxon>
        <taxon>Massarinaceae</taxon>
        <taxon>Byssothecium</taxon>
    </lineage>
</organism>
<dbReference type="InterPro" id="IPR051209">
    <property type="entry name" value="FAD-bind_Monooxygenase_sf"/>
</dbReference>
<keyword evidence="3" id="KW-0274">FAD</keyword>
<evidence type="ECO:0000256" key="4">
    <source>
        <dbReference type="ARBA" id="ARBA00023002"/>
    </source>
</evidence>
<dbReference type="OrthoDB" id="74360at2759"/>
<reference evidence="6" key="1">
    <citation type="journal article" date="2020" name="Stud. Mycol.">
        <title>101 Dothideomycetes genomes: a test case for predicting lifestyles and emergence of pathogens.</title>
        <authorList>
            <person name="Haridas S."/>
            <person name="Albert R."/>
            <person name="Binder M."/>
            <person name="Bloem J."/>
            <person name="Labutti K."/>
            <person name="Salamov A."/>
            <person name="Andreopoulos B."/>
            <person name="Baker S."/>
            <person name="Barry K."/>
            <person name="Bills G."/>
            <person name="Bluhm B."/>
            <person name="Cannon C."/>
            <person name="Castanera R."/>
            <person name="Culley D."/>
            <person name="Daum C."/>
            <person name="Ezra D."/>
            <person name="Gonzalez J."/>
            <person name="Henrissat B."/>
            <person name="Kuo A."/>
            <person name="Liang C."/>
            <person name="Lipzen A."/>
            <person name="Lutzoni F."/>
            <person name="Magnuson J."/>
            <person name="Mondo S."/>
            <person name="Nolan M."/>
            <person name="Ohm R."/>
            <person name="Pangilinan J."/>
            <person name="Park H.-J."/>
            <person name="Ramirez L."/>
            <person name="Alfaro M."/>
            <person name="Sun H."/>
            <person name="Tritt A."/>
            <person name="Yoshinaga Y."/>
            <person name="Zwiers L.-H."/>
            <person name="Turgeon B."/>
            <person name="Goodwin S."/>
            <person name="Spatafora J."/>
            <person name="Crous P."/>
            <person name="Grigoriev I."/>
        </authorList>
    </citation>
    <scope>NUCLEOTIDE SEQUENCE</scope>
    <source>
        <strain evidence="6">CBS 675.92</strain>
    </source>
</reference>